<organism evidence="1 2">
    <name type="scientific">Thermogutta terrifontis</name>
    <dbReference type="NCBI Taxonomy" id="1331910"/>
    <lineage>
        <taxon>Bacteria</taxon>
        <taxon>Pseudomonadati</taxon>
        <taxon>Planctomycetota</taxon>
        <taxon>Planctomycetia</taxon>
        <taxon>Pirellulales</taxon>
        <taxon>Thermoguttaceae</taxon>
        <taxon>Thermogutta</taxon>
    </lineage>
</organism>
<dbReference type="KEGG" id="ttf:THTE_2914"/>
<gene>
    <name evidence="1" type="ORF">THTE_2914</name>
</gene>
<dbReference type="AlphaFoldDB" id="A0A286RHW3"/>
<evidence type="ECO:0000313" key="2">
    <source>
        <dbReference type="Proteomes" id="UP000215086"/>
    </source>
</evidence>
<protein>
    <submittedName>
        <fullName evidence="1">Uncharacterized protein</fullName>
    </submittedName>
</protein>
<reference evidence="1 2" key="1">
    <citation type="journal article" name="Front. Microbiol.">
        <title>Sugar Metabolism of the First Thermophilic Planctomycete Thermogutta terrifontis: Comparative Genomic and Transcriptomic Approaches.</title>
        <authorList>
            <person name="Elcheninov A.G."/>
            <person name="Menzel P."/>
            <person name="Gudbergsdottir S.R."/>
            <person name="Slesarev A.I."/>
            <person name="Kadnikov V.V."/>
            <person name="Krogh A."/>
            <person name="Bonch-Osmolovskaya E.A."/>
            <person name="Peng X."/>
            <person name="Kublanov I.V."/>
        </authorList>
    </citation>
    <scope>NUCLEOTIDE SEQUENCE [LARGE SCALE GENOMIC DNA]</scope>
    <source>
        <strain evidence="1 2">R1</strain>
    </source>
</reference>
<keyword evidence="2" id="KW-1185">Reference proteome</keyword>
<proteinExistence type="predicted"/>
<dbReference type="EMBL" id="CP018477">
    <property type="protein sequence ID" value="ASV75516.1"/>
    <property type="molecule type" value="Genomic_DNA"/>
</dbReference>
<name>A0A286RHW3_9BACT</name>
<accession>A0A286RHW3</accession>
<dbReference type="Proteomes" id="UP000215086">
    <property type="component" value="Chromosome"/>
</dbReference>
<sequence length="56" mass="5913">MATSPRIATQDPENDVSHVIRDGTDGCLCSEAVCRNLTENSQAGAFFGPDVASETK</sequence>
<evidence type="ECO:0000313" key="1">
    <source>
        <dbReference type="EMBL" id="ASV75516.1"/>
    </source>
</evidence>